<dbReference type="Pfam" id="PF11991">
    <property type="entry name" value="Trp_DMAT"/>
    <property type="match status" value="1"/>
</dbReference>
<dbReference type="SFLD" id="SFLDS00036">
    <property type="entry name" value="Aromatic_Prenyltransferase"/>
    <property type="match status" value="1"/>
</dbReference>
<dbReference type="RefSeq" id="WP_345386681.1">
    <property type="nucleotide sequence ID" value="NZ_BAABHG010000001.1"/>
</dbReference>
<reference evidence="3" key="1">
    <citation type="journal article" date="2019" name="Int. J. Syst. Evol. Microbiol.">
        <title>The Global Catalogue of Microorganisms (GCM) 10K type strain sequencing project: providing services to taxonomists for standard genome sequencing and annotation.</title>
        <authorList>
            <consortium name="The Broad Institute Genomics Platform"/>
            <consortium name="The Broad Institute Genome Sequencing Center for Infectious Disease"/>
            <person name="Wu L."/>
            <person name="Ma J."/>
        </authorList>
    </citation>
    <scope>NUCLEOTIDE SEQUENCE [LARGE SCALE GENOMIC DNA]</scope>
    <source>
        <strain evidence="3">CGMCC 4.7643</strain>
    </source>
</reference>
<comment type="caution">
    <text evidence="2">The sequence shown here is derived from an EMBL/GenBank/DDBJ whole genome shotgun (WGS) entry which is preliminary data.</text>
</comment>
<evidence type="ECO:0000313" key="3">
    <source>
        <dbReference type="Proteomes" id="UP001597419"/>
    </source>
</evidence>
<dbReference type="EMBL" id="JBHUKU010000022">
    <property type="protein sequence ID" value="MFD2463669.1"/>
    <property type="molecule type" value="Genomic_DNA"/>
</dbReference>
<proteinExistence type="predicted"/>
<keyword evidence="1" id="KW-0808">Transferase</keyword>
<name>A0ABW5GS87_9PSEU</name>
<dbReference type="InterPro" id="IPR017795">
    <property type="entry name" value="ABBA_NscD-like"/>
</dbReference>
<organism evidence="2 3">
    <name type="scientific">Amycolatopsis samaneae</name>
    <dbReference type="NCBI Taxonomy" id="664691"/>
    <lineage>
        <taxon>Bacteria</taxon>
        <taxon>Bacillati</taxon>
        <taxon>Actinomycetota</taxon>
        <taxon>Actinomycetes</taxon>
        <taxon>Pseudonocardiales</taxon>
        <taxon>Pseudonocardiaceae</taxon>
        <taxon>Amycolatopsis</taxon>
    </lineage>
</organism>
<dbReference type="Proteomes" id="UP001597419">
    <property type="component" value="Unassembled WGS sequence"/>
</dbReference>
<accession>A0ABW5GS87</accession>
<protein>
    <submittedName>
        <fullName evidence="2">Tryptophan dimethylallyltransferase family protein</fullName>
    </submittedName>
</protein>
<gene>
    <name evidence="2" type="ORF">ACFSYJ_33990</name>
</gene>
<dbReference type="InterPro" id="IPR033964">
    <property type="entry name" value="ABBA"/>
</dbReference>
<keyword evidence="3" id="KW-1185">Reference proteome</keyword>
<sequence length="425" mass="46353">MNPPGGTHAGEPRDHADVLAAGVAPRRMHRLTFVLTLKPRHRVSMTRSGPTARMSGERTTMAAAGVSTTDLSLYEHIGGQLDRLCRVAGFDGNDRRPLELLESMLGAAGENSLAAPPRWKSNVADDTTPVEFSLAFDATGEYAVRVLGESVGARTPVEFLQNVAEPYRLDTRRLDAVTDLFLPHEERQGPFTMWYSLIFRPGRDPKIKVYLNPQISGATMADSLVNEGFRRLGIEAAFDPVIQHALPRGELDNFSFFALDLDRGPLSRVKVYVSHEDAECADVERAAALVPGVDPLHIREFCAVLGGGKGPFEGRPLISSYSFVEGDEGRPSNYSLYLPIRSYVPDDEVARARVLAIMAQYDLDGAILDEAIAAVADRPLRNGVGLIAHVSLRLGDLGSGITIYLSSEAYQVMPAGKRTLLSELR</sequence>
<dbReference type="SFLD" id="SFLDG01162">
    <property type="entry name" value="I"/>
    <property type="match status" value="1"/>
</dbReference>
<evidence type="ECO:0000313" key="2">
    <source>
        <dbReference type="EMBL" id="MFD2463669.1"/>
    </source>
</evidence>
<evidence type="ECO:0000256" key="1">
    <source>
        <dbReference type="ARBA" id="ARBA00022679"/>
    </source>
</evidence>